<dbReference type="RefSeq" id="WP_093077529.1">
    <property type="nucleotide sequence ID" value="NZ_FNBE01000003.1"/>
</dbReference>
<dbReference type="InterPro" id="IPR051554">
    <property type="entry name" value="Acetyltransferase_Eis"/>
</dbReference>
<dbReference type="AlphaFoldDB" id="A0A1G7HG06"/>
<dbReference type="Pfam" id="PF17668">
    <property type="entry name" value="Acetyltransf_17"/>
    <property type="match status" value="1"/>
</dbReference>
<dbReference type="InterPro" id="IPR025559">
    <property type="entry name" value="Eis_dom"/>
</dbReference>
<dbReference type="SUPFAM" id="SSF55729">
    <property type="entry name" value="Acyl-CoA N-acyltransferases (Nat)"/>
    <property type="match status" value="1"/>
</dbReference>
<dbReference type="InterPro" id="IPR036527">
    <property type="entry name" value="SCP2_sterol-bd_dom_sf"/>
</dbReference>
<evidence type="ECO:0000256" key="2">
    <source>
        <dbReference type="ARBA" id="ARBA00022679"/>
    </source>
</evidence>
<comment type="subunit">
    <text evidence="4">Homohexamer; trimer of dimers.</text>
</comment>
<dbReference type="GO" id="GO:0034069">
    <property type="term" value="F:aminoglycoside N-acetyltransferase activity"/>
    <property type="evidence" value="ECO:0007669"/>
    <property type="project" value="TreeGrafter"/>
</dbReference>
<dbReference type="HAMAP" id="MF_01812">
    <property type="entry name" value="Eis"/>
    <property type="match status" value="1"/>
</dbReference>
<dbReference type="Proteomes" id="UP000198967">
    <property type="component" value="Unassembled WGS sequence"/>
</dbReference>
<feature type="active site" description="Proton acceptor; via carboxylate" evidence="4">
    <location>
        <position position="408"/>
    </location>
</feature>
<proteinExistence type="inferred from homology"/>
<evidence type="ECO:0000256" key="1">
    <source>
        <dbReference type="ARBA" id="ARBA00009213"/>
    </source>
</evidence>
<dbReference type="PROSITE" id="PS51186">
    <property type="entry name" value="GNAT"/>
    <property type="match status" value="1"/>
</dbReference>
<dbReference type="SUPFAM" id="SSF55718">
    <property type="entry name" value="SCP-like"/>
    <property type="match status" value="1"/>
</dbReference>
<dbReference type="InterPro" id="IPR016181">
    <property type="entry name" value="Acyl_CoA_acyltransferase"/>
</dbReference>
<feature type="domain" description="N-acetyltransferase" evidence="5">
    <location>
        <begin position="3"/>
        <end position="156"/>
    </location>
</feature>
<dbReference type="Pfam" id="PF13530">
    <property type="entry name" value="SCP2_2"/>
    <property type="match status" value="1"/>
</dbReference>
<feature type="active site" description="Proton donor" evidence="4">
    <location>
        <position position="129"/>
    </location>
</feature>
<feature type="binding site" evidence="4">
    <location>
        <begin position="124"/>
        <end position="125"/>
    </location>
    <ligand>
        <name>acetyl-CoA</name>
        <dbReference type="ChEBI" id="CHEBI:57288"/>
    </ligand>
</feature>
<dbReference type="Pfam" id="PF13527">
    <property type="entry name" value="Acetyltransf_9"/>
    <property type="match status" value="1"/>
</dbReference>
<organism evidence="6 7">
    <name type="scientific">Pseudonocardia oroxyli</name>
    <dbReference type="NCBI Taxonomy" id="366584"/>
    <lineage>
        <taxon>Bacteria</taxon>
        <taxon>Bacillati</taxon>
        <taxon>Actinomycetota</taxon>
        <taxon>Actinomycetes</taxon>
        <taxon>Pseudonocardiales</taxon>
        <taxon>Pseudonocardiaceae</taxon>
        <taxon>Pseudonocardia</taxon>
    </lineage>
</organism>
<evidence type="ECO:0000259" key="5">
    <source>
        <dbReference type="PROSITE" id="PS51186"/>
    </source>
</evidence>
<gene>
    <name evidence="6" type="ORF">SAMN05216377_1035</name>
</gene>
<dbReference type="Gene3D" id="3.40.630.30">
    <property type="match status" value="2"/>
</dbReference>
<evidence type="ECO:0000256" key="4">
    <source>
        <dbReference type="HAMAP-Rule" id="MF_01812"/>
    </source>
</evidence>
<keyword evidence="7" id="KW-1185">Reference proteome</keyword>
<dbReference type="Gene3D" id="3.30.1050.10">
    <property type="entry name" value="SCP2 sterol-binding domain"/>
    <property type="match status" value="1"/>
</dbReference>
<feature type="binding site" evidence="4">
    <location>
        <begin position="96"/>
        <end position="101"/>
    </location>
    <ligand>
        <name>acetyl-CoA</name>
        <dbReference type="ChEBI" id="CHEBI:57288"/>
    </ligand>
</feature>
<keyword evidence="2 4" id="KW-0808">Transferase</keyword>
<comment type="similarity">
    <text evidence="1 4">Belongs to the acetyltransferase Eis family.</text>
</comment>
<evidence type="ECO:0000313" key="7">
    <source>
        <dbReference type="Proteomes" id="UP000198967"/>
    </source>
</evidence>
<dbReference type="InterPro" id="IPR000182">
    <property type="entry name" value="GNAT_dom"/>
</dbReference>
<reference evidence="6 7" key="1">
    <citation type="submission" date="2016-10" db="EMBL/GenBank/DDBJ databases">
        <authorList>
            <person name="de Groot N.N."/>
        </authorList>
    </citation>
    <scope>NUCLEOTIDE SEQUENCE [LARGE SCALE GENOMIC DNA]</scope>
    <source>
        <strain evidence="6 7">CGMCC 4.3143</strain>
    </source>
</reference>
<dbReference type="PANTHER" id="PTHR37817">
    <property type="entry name" value="N-ACETYLTRANSFERASE EIS"/>
    <property type="match status" value="1"/>
</dbReference>
<name>A0A1G7HG06_PSEOR</name>
<sequence length="408" mass="43199">MSPHVRILRPDEYRTAHTLFGQALHAAPADDERWARSSALYVDGRTLGVDGDAAADGTPVLAGTAMSFPTRLTVPGGASVPMAAVTRVGVRADHTRRGILSALMRAQLEDVARRGEVVASLRASEARIYGRFGYGVATRGRDVEVRSHAPLRAGAPRSGAVRMITAEEARADLPALYERIHAASAGPGAMTRAAGWWELMLHRSASTTTASGYAVHRGPDGDDGHVVWSVENKGDAFGANVLRVGDLQAANPAALTGLWRFLLGVDLAESVAAHLRPLTESVELLLEDPRSCAVTGVGDETWLRLVDVAAALTARSWGDAEPVRIRVHDRLLSANDTVHVVGEKGVVDPDGSAELECDVAGLAMAYLGDRTPSELAAAGWWTAHDPTAVARADALFAASTVPWCGTFF</sequence>
<dbReference type="NCBIfam" id="NF002367">
    <property type="entry name" value="PRK01346.1-4"/>
    <property type="match status" value="1"/>
</dbReference>
<dbReference type="OrthoDB" id="8399956at2"/>
<dbReference type="PANTHER" id="PTHR37817:SF1">
    <property type="entry name" value="N-ACETYLTRANSFERASE EIS"/>
    <property type="match status" value="1"/>
</dbReference>
<accession>A0A1G7HG06</accession>
<dbReference type="InterPro" id="IPR022902">
    <property type="entry name" value="NAcTrfase_Eis"/>
</dbReference>
<protein>
    <submittedName>
        <fullName evidence="6">Predicted acetyltransferase</fullName>
    </submittedName>
</protein>
<feature type="binding site" evidence="4">
    <location>
        <begin position="88"/>
        <end position="90"/>
    </location>
    <ligand>
        <name>acetyl-CoA</name>
        <dbReference type="ChEBI" id="CHEBI:57288"/>
    </ligand>
</feature>
<evidence type="ECO:0000313" key="6">
    <source>
        <dbReference type="EMBL" id="SDE99437.1"/>
    </source>
</evidence>
<dbReference type="InterPro" id="IPR041380">
    <property type="entry name" value="Acetyltransf_17"/>
</dbReference>
<dbReference type="STRING" id="366584.SAMN05216377_1035"/>
<dbReference type="EMBL" id="FNBE01000003">
    <property type="protein sequence ID" value="SDE99437.1"/>
    <property type="molecule type" value="Genomic_DNA"/>
</dbReference>
<evidence type="ECO:0000256" key="3">
    <source>
        <dbReference type="ARBA" id="ARBA00023315"/>
    </source>
</evidence>
<dbReference type="GO" id="GO:0030649">
    <property type="term" value="P:aminoglycoside antibiotic catabolic process"/>
    <property type="evidence" value="ECO:0007669"/>
    <property type="project" value="TreeGrafter"/>
</dbReference>
<keyword evidence="3 4" id="KW-0012">Acyltransferase</keyword>